<sequence length="63" mass="6919">MQQQRFKVVVKCREFPVTVDCFVPAMSVTHAGVVADECATRNGLSDVEVLDVEPADQPRADVN</sequence>
<evidence type="ECO:0000313" key="1">
    <source>
        <dbReference type="EMBL" id="TEU32584.1"/>
    </source>
</evidence>
<protein>
    <submittedName>
        <fullName evidence="1">Uncharacterized protein</fullName>
    </submittedName>
</protein>
<comment type="caution">
    <text evidence="1">The sequence shown here is derived from an EMBL/GenBank/DDBJ whole genome shotgun (WGS) entry which is preliminary data.</text>
</comment>
<dbReference type="RefSeq" id="WP_124702353.1">
    <property type="nucleotide sequence ID" value="NZ_SNSG01000079.1"/>
</dbReference>
<proteinExistence type="predicted"/>
<dbReference type="EMBL" id="SNSQ01000097">
    <property type="protein sequence ID" value="TEU32584.1"/>
    <property type="molecule type" value="Genomic_DNA"/>
</dbReference>
<organism evidence="1 2">
    <name type="scientific">Burkholderia cepacia</name>
    <name type="common">Pseudomonas cepacia</name>
    <dbReference type="NCBI Taxonomy" id="292"/>
    <lineage>
        <taxon>Bacteria</taxon>
        <taxon>Pseudomonadati</taxon>
        <taxon>Pseudomonadota</taxon>
        <taxon>Betaproteobacteria</taxon>
        <taxon>Burkholderiales</taxon>
        <taxon>Burkholderiaceae</taxon>
        <taxon>Burkholderia</taxon>
        <taxon>Burkholderia cepacia complex</taxon>
    </lineage>
</organism>
<accession>A0AAX2RBM6</accession>
<name>A0AAX2RBM6_BURCE</name>
<gene>
    <name evidence="1" type="ORF">E3D37_42620</name>
</gene>
<reference evidence="1 2" key="1">
    <citation type="submission" date="2019-03" db="EMBL/GenBank/DDBJ databases">
        <title>Burkholderia cepacia outbreak.</title>
        <authorList>
            <person name="Farzana R."/>
            <person name="Walsh T.R."/>
        </authorList>
    </citation>
    <scope>NUCLEOTIDE SEQUENCE [LARGE SCALE GENOMIC DNA]</scope>
    <source>
        <strain evidence="2">d13</strain>
    </source>
</reference>
<dbReference type="AlphaFoldDB" id="A0AAX2RBM6"/>
<evidence type="ECO:0000313" key="2">
    <source>
        <dbReference type="Proteomes" id="UP000298234"/>
    </source>
</evidence>
<dbReference type="Proteomes" id="UP000298234">
    <property type="component" value="Unassembled WGS sequence"/>
</dbReference>